<keyword evidence="3" id="KW-0482">Metalloprotease</keyword>
<feature type="transmembrane region" description="Helical" evidence="1">
    <location>
        <begin position="144"/>
        <end position="166"/>
    </location>
</feature>
<proteinExistence type="predicted"/>
<organism evidence="3 4">
    <name type="scientific">Methanobrevibacter millerae</name>
    <dbReference type="NCBI Taxonomy" id="230361"/>
    <lineage>
        <taxon>Archaea</taxon>
        <taxon>Methanobacteriati</taxon>
        <taxon>Methanobacteriota</taxon>
        <taxon>Methanomada group</taxon>
        <taxon>Methanobacteria</taxon>
        <taxon>Methanobacteriales</taxon>
        <taxon>Methanobacteriaceae</taxon>
        <taxon>Methanobrevibacter</taxon>
    </lineage>
</organism>
<sequence length="169" mass="18942">MFFKIPTLNDVKLIIVCYILSMIYSLVAILGLTALGVPTAANTAIPTQSIYPMASNAVIMLIGLMEEELFKIIMLIILMAAIYYFTKNKKLSVIIGVFLNLMIFGLCHLSAYNYNVIQCIVVIGLGSFFNLFVYLKTKNIVNSYIVHVLIDFLFDSIGVIFAFHYIGVF</sequence>
<name>A0A8T3VG85_9EURY</name>
<dbReference type="GO" id="GO:0080120">
    <property type="term" value="P:CAAX-box protein maturation"/>
    <property type="evidence" value="ECO:0007669"/>
    <property type="project" value="UniProtKB-ARBA"/>
</dbReference>
<feature type="transmembrane region" description="Helical" evidence="1">
    <location>
        <begin position="12"/>
        <end position="37"/>
    </location>
</feature>
<dbReference type="EMBL" id="SUTF01000003">
    <property type="protein sequence ID" value="MBE6510112.1"/>
    <property type="molecule type" value="Genomic_DNA"/>
</dbReference>
<comment type="caution">
    <text evidence="3">The sequence shown here is derived from an EMBL/GenBank/DDBJ whole genome shotgun (WGS) entry which is preliminary data.</text>
</comment>
<feature type="transmembrane region" description="Helical" evidence="1">
    <location>
        <begin position="91"/>
        <end position="111"/>
    </location>
</feature>
<accession>A0A8T3VG85</accession>
<dbReference type="GO" id="GO:0008237">
    <property type="term" value="F:metallopeptidase activity"/>
    <property type="evidence" value="ECO:0007669"/>
    <property type="project" value="UniProtKB-KW"/>
</dbReference>
<keyword evidence="1" id="KW-0812">Transmembrane</keyword>
<dbReference type="Pfam" id="PF02517">
    <property type="entry name" value="Rce1-like"/>
    <property type="match status" value="1"/>
</dbReference>
<reference evidence="3" key="1">
    <citation type="submission" date="2019-04" db="EMBL/GenBank/DDBJ databases">
        <title>Evolution of Biomass-Degrading Anaerobic Consortia Revealed by Metagenomics.</title>
        <authorList>
            <person name="Peng X."/>
        </authorList>
    </citation>
    <scope>NUCLEOTIDE SEQUENCE</scope>
    <source>
        <strain evidence="3">SIG13</strain>
    </source>
</reference>
<feature type="transmembrane region" description="Helical" evidence="1">
    <location>
        <begin position="117"/>
        <end position="135"/>
    </location>
</feature>
<evidence type="ECO:0000313" key="4">
    <source>
        <dbReference type="Proteomes" id="UP000713479"/>
    </source>
</evidence>
<dbReference type="GO" id="GO:0004175">
    <property type="term" value="F:endopeptidase activity"/>
    <property type="evidence" value="ECO:0007669"/>
    <property type="project" value="UniProtKB-ARBA"/>
</dbReference>
<protein>
    <submittedName>
        <fullName evidence="3">CPBP family intramembrane metalloprotease</fullName>
    </submittedName>
</protein>
<dbReference type="InterPro" id="IPR003675">
    <property type="entry name" value="Rce1/LyrA-like_dom"/>
</dbReference>
<evidence type="ECO:0000313" key="3">
    <source>
        <dbReference type="EMBL" id="MBE6510112.1"/>
    </source>
</evidence>
<gene>
    <name evidence="3" type="ORF">E7Z74_02405</name>
</gene>
<evidence type="ECO:0000259" key="2">
    <source>
        <dbReference type="Pfam" id="PF02517"/>
    </source>
</evidence>
<feature type="domain" description="CAAX prenyl protease 2/Lysostaphin resistance protein A-like" evidence="2">
    <location>
        <begin position="57"/>
        <end position="153"/>
    </location>
</feature>
<keyword evidence="3" id="KW-0645">Protease</keyword>
<keyword evidence="1" id="KW-1133">Transmembrane helix</keyword>
<evidence type="ECO:0000256" key="1">
    <source>
        <dbReference type="SAM" id="Phobius"/>
    </source>
</evidence>
<dbReference type="AlphaFoldDB" id="A0A8T3VG85"/>
<feature type="transmembrane region" description="Helical" evidence="1">
    <location>
        <begin position="57"/>
        <end position="84"/>
    </location>
</feature>
<keyword evidence="3" id="KW-0378">Hydrolase</keyword>
<dbReference type="Proteomes" id="UP000713479">
    <property type="component" value="Unassembled WGS sequence"/>
</dbReference>
<keyword evidence="1" id="KW-0472">Membrane</keyword>